<comment type="caution">
    <text evidence="1">The sequence shown here is derived from an EMBL/GenBank/DDBJ whole genome shotgun (WGS) entry which is preliminary data.</text>
</comment>
<keyword evidence="2" id="KW-1185">Reference proteome</keyword>
<sequence length="169" mass="19016">MYSSSYKRNKILNSKLFYDDFETVNPLGSKTGAHKLGVIYFTVENLPSIFNACLQHIHLVALCYASDLKTYTISGASITMNDILKPIVNDIQKLESEGIQIGNTDEKVFGSITSLSHDNLAANSLHGMIESFQGNFYCRMCLTSKPDTQNLYSDRNVVYRTNELNEEHC</sequence>
<evidence type="ECO:0000313" key="1">
    <source>
        <dbReference type="EMBL" id="KAF2903902.1"/>
    </source>
</evidence>
<dbReference type="EMBL" id="VTPC01000909">
    <property type="protein sequence ID" value="KAF2903902.1"/>
    <property type="molecule type" value="Genomic_DNA"/>
</dbReference>
<proteinExistence type="predicted"/>
<accession>A0A8K0DHZ2</accession>
<gene>
    <name evidence="1" type="ORF">ILUMI_02282</name>
</gene>
<evidence type="ECO:0000313" key="2">
    <source>
        <dbReference type="Proteomes" id="UP000801492"/>
    </source>
</evidence>
<dbReference type="OrthoDB" id="6780149at2759"/>
<protein>
    <submittedName>
        <fullName evidence="1">Uncharacterized protein</fullName>
    </submittedName>
</protein>
<organism evidence="1 2">
    <name type="scientific">Ignelater luminosus</name>
    <name type="common">Cucubano</name>
    <name type="synonym">Pyrophorus luminosus</name>
    <dbReference type="NCBI Taxonomy" id="2038154"/>
    <lineage>
        <taxon>Eukaryota</taxon>
        <taxon>Metazoa</taxon>
        <taxon>Ecdysozoa</taxon>
        <taxon>Arthropoda</taxon>
        <taxon>Hexapoda</taxon>
        <taxon>Insecta</taxon>
        <taxon>Pterygota</taxon>
        <taxon>Neoptera</taxon>
        <taxon>Endopterygota</taxon>
        <taxon>Coleoptera</taxon>
        <taxon>Polyphaga</taxon>
        <taxon>Elateriformia</taxon>
        <taxon>Elateroidea</taxon>
        <taxon>Elateridae</taxon>
        <taxon>Agrypninae</taxon>
        <taxon>Pyrophorini</taxon>
        <taxon>Ignelater</taxon>
    </lineage>
</organism>
<dbReference type="Proteomes" id="UP000801492">
    <property type="component" value="Unassembled WGS sequence"/>
</dbReference>
<name>A0A8K0DHZ2_IGNLU</name>
<reference evidence="1" key="1">
    <citation type="submission" date="2019-08" db="EMBL/GenBank/DDBJ databases">
        <title>The genome of the North American firefly Photinus pyralis.</title>
        <authorList>
            <consortium name="Photinus pyralis genome working group"/>
            <person name="Fallon T.R."/>
            <person name="Sander Lower S.E."/>
            <person name="Weng J.-K."/>
        </authorList>
    </citation>
    <scope>NUCLEOTIDE SEQUENCE</scope>
    <source>
        <strain evidence="1">TRF0915ILg1</strain>
        <tissue evidence="1">Whole body</tissue>
    </source>
</reference>
<dbReference type="AlphaFoldDB" id="A0A8K0DHZ2"/>